<dbReference type="Gene3D" id="1.25.40.20">
    <property type="entry name" value="Ankyrin repeat-containing domain"/>
    <property type="match status" value="1"/>
</dbReference>
<proteinExistence type="predicted"/>
<gene>
    <name evidence="5" type="ORF">CYCCA115_LOCUS20055</name>
</gene>
<reference evidence="5" key="1">
    <citation type="submission" date="2023-08" db="EMBL/GenBank/DDBJ databases">
        <authorList>
            <person name="Audoor S."/>
            <person name="Bilcke G."/>
        </authorList>
    </citation>
    <scope>NUCLEOTIDE SEQUENCE</scope>
</reference>
<protein>
    <submittedName>
        <fullName evidence="5">Uncharacterized protein</fullName>
    </submittedName>
</protein>
<dbReference type="InterPro" id="IPR002110">
    <property type="entry name" value="Ankyrin_rpt"/>
</dbReference>
<keyword evidence="2 3" id="KW-0040">ANK repeat</keyword>
<organism evidence="5 6">
    <name type="scientific">Cylindrotheca closterium</name>
    <dbReference type="NCBI Taxonomy" id="2856"/>
    <lineage>
        <taxon>Eukaryota</taxon>
        <taxon>Sar</taxon>
        <taxon>Stramenopiles</taxon>
        <taxon>Ochrophyta</taxon>
        <taxon>Bacillariophyta</taxon>
        <taxon>Bacillariophyceae</taxon>
        <taxon>Bacillariophycidae</taxon>
        <taxon>Bacillariales</taxon>
        <taxon>Bacillariaceae</taxon>
        <taxon>Cylindrotheca</taxon>
    </lineage>
</organism>
<dbReference type="AlphaFoldDB" id="A0AAD2G512"/>
<evidence type="ECO:0000256" key="4">
    <source>
        <dbReference type="SAM" id="MobiDB-lite"/>
    </source>
</evidence>
<dbReference type="Pfam" id="PF12796">
    <property type="entry name" value="Ank_2"/>
    <property type="match status" value="1"/>
</dbReference>
<evidence type="ECO:0000313" key="6">
    <source>
        <dbReference type="Proteomes" id="UP001295423"/>
    </source>
</evidence>
<keyword evidence="6" id="KW-1185">Reference proteome</keyword>
<dbReference type="SUPFAM" id="SSF48403">
    <property type="entry name" value="Ankyrin repeat"/>
    <property type="match status" value="1"/>
</dbReference>
<feature type="compositionally biased region" description="Acidic residues" evidence="4">
    <location>
        <begin position="341"/>
        <end position="362"/>
    </location>
</feature>
<dbReference type="EMBL" id="CAKOGP040002136">
    <property type="protein sequence ID" value="CAJ1963211.1"/>
    <property type="molecule type" value="Genomic_DNA"/>
</dbReference>
<evidence type="ECO:0000256" key="2">
    <source>
        <dbReference type="ARBA" id="ARBA00023043"/>
    </source>
</evidence>
<evidence type="ECO:0000256" key="3">
    <source>
        <dbReference type="PROSITE-ProRule" id="PRU00023"/>
    </source>
</evidence>
<feature type="region of interest" description="Disordered" evidence="4">
    <location>
        <begin position="336"/>
        <end position="362"/>
    </location>
</feature>
<dbReference type="InterPro" id="IPR036770">
    <property type="entry name" value="Ankyrin_rpt-contain_sf"/>
</dbReference>
<feature type="region of interest" description="Disordered" evidence="4">
    <location>
        <begin position="409"/>
        <end position="429"/>
    </location>
</feature>
<evidence type="ECO:0000256" key="1">
    <source>
        <dbReference type="ARBA" id="ARBA00022737"/>
    </source>
</evidence>
<name>A0AAD2G512_9STRA</name>
<dbReference type="PANTHER" id="PTHR24201">
    <property type="entry name" value="ANK_REP_REGION DOMAIN-CONTAINING PROTEIN"/>
    <property type="match status" value="1"/>
</dbReference>
<accession>A0AAD2G512</accession>
<comment type="caution">
    <text evidence="5">The sequence shown here is derived from an EMBL/GenBank/DDBJ whole genome shotgun (WGS) entry which is preliminary data.</text>
</comment>
<dbReference type="InterPro" id="IPR050776">
    <property type="entry name" value="Ank_Repeat/CDKN_Inhibitor"/>
</dbReference>
<keyword evidence="1" id="KW-0677">Repeat</keyword>
<dbReference type="PROSITE" id="PS50088">
    <property type="entry name" value="ANK_REPEAT"/>
    <property type="match status" value="1"/>
</dbReference>
<feature type="repeat" description="ANK" evidence="3">
    <location>
        <begin position="190"/>
        <end position="222"/>
    </location>
</feature>
<evidence type="ECO:0000313" key="5">
    <source>
        <dbReference type="EMBL" id="CAJ1963211.1"/>
    </source>
</evidence>
<dbReference type="Proteomes" id="UP001295423">
    <property type="component" value="Unassembled WGS sequence"/>
</dbReference>
<feature type="region of interest" description="Disordered" evidence="4">
    <location>
        <begin position="59"/>
        <end position="82"/>
    </location>
</feature>
<sequence>MKPRVPLALQQVFTKSSSGEDVQRIQPPKNGLGFKVFQRKGEGKISVNIKSLIGRTPMKATKAMKATKESTTSTSRNDAPTITRSSSIKSIITIESASDSYRKANPITEKKKRERKSIDTPQGFFEAALEERGYSTEKYVTIESAYYCRPTPLQKASYGTRMNEAILKSDATLLRRLLDSGLSPNPCNDFGESLVHRICRRGDHKLLRVLLENGCCLQIADDYGRTPLHDALWKAEPSEEILNLILRADRDLIRLMDCRGFVPLEYVRKASHTKMIEYLTRSLDKFFPHRDGTVDRPPILTKRQPHSTPVPDPGMALLPHTAALVANGEIEPEDALHWDDSSFDDSSYEDDSELDSDDDDSYYSETQVSADLDLEFDEAAIMELCIRVGGPIAVSKHCLAKKSPTTARSFARNGPMIMSNPPDLSKDDP</sequence>